<proteinExistence type="predicted"/>
<dbReference type="SUPFAM" id="SSF53067">
    <property type="entry name" value="Actin-like ATPase domain"/>
    <property type="match status" value="2"/>
</dbReference>
<name>A0ABN3XUV6_9ACTN</name>
<dbReference type="Pfam" id="PF00814">
    <property type="entry name" value="TsaD"/>
    <property type="match status" value="1"/>
</dbReference>
<keyword evidence="4" id="KW-1185">Reference proteome</keyword>
<evidence type="ECO:0000259" key="2">
    <source>
        <dbReference type="Pfam" id="PF00814"/>
    </source>
</evidence>
<feature type="domain" description="Gcp-like" evidence="2">
    <location>
        <begin position="30"/>
        <end position="143"/>
    </location>
</feature>
<dbReference type="PANTHER" id="PTHR11735">
    <property type="entry name" value="TRNA N6-ADENOSINE THREONYLCARBAMOYLTRANSFERASE"/>
    <property type="match status" value="1"/>
</dbReference>
<dbReference type="Proteomes" id="UP001499930">
    <property type="component" value="Unassembled WGS sequence"/>
</dbReference>
<protein>
    <recommendedName>
        <fullName evidence="2">Gcp-like domain-containing protein</fullName>
    </recommendedName>
</protein>
<dbReference type="CDD" id="cd24032">
    <property type="entry name" value="ASKHA_NBD_TsaB"/>
    <property type="match status" value="1"/>
</dbReference>
<feature type="compositionally biased region" description="Low complexity" evidence="1">
    <location>
        <begin position="225"/>
        <end position="243"/>
    </location>
</feature>
<evidence type="ECO:0000313" key="3">
    <source>
        <dbReference type="EMBL" id="GAA2994591.1"/>
    </source>
</evidence>
<dbReference type="InterPro" id="IPR000905">
    <property type="entry name" value="Gcp-like_dom"/>
</dbReference>
<dbReference type="NCBIfam" id="TIGR03725">
    <property type="entry name" value="T6A_YeaZ"/>
    <property type="match status" value="1"/>
</dbReference>
<evidence type="ECO:0000256" key="1">
    <source>
        <dbReference type="SAM" id="MobiDB-lite"/>
    </source>
</evidence>
<accession>A0ABN3XUV6</accession>
<sequence>MLVLAFDTATPAVTAALHDGERVLAESTTVDARRHGELLVPTIETVLREAGVSLGDVTAVVAGSGPGPYTGLRVGLVTAQALATSLGVPAYGVCTLDALAYGSGLDGPFLVATDARRKEVFWGRYADARTRLSGPSVDRPHDLPGDLPLVGAGARMYAEVLGASRLADAPEYPYAGALAALAATALGELGTGGSREAGEPRRTGEPWGTDASTDASTGTGEPGDADGATGETAAAGEAEGAGARSVLGPPLPIYLRRPDARVPSAPKKVST</sequence>
<comment type="caution">
    <text evidence="3">The sequence shown here is derived from an EMBL/GenBank/DDBJ whole genome shotgun (WGS) entry which is preliminary data.</text>
</comment>
<dbReference type="PANTHER" id="PTHR11735:SF11">
    <property type="entry name" value="TRNA THREONYLCARBAMOYLADENOSINE BIOSYNTHESIS PROTEIN TSAB"/>
    <property type="match status" value="1"/>
</dbReference>
<dbReference type="InterPro" id="IPR043129">
    <property type="entry name" value="ATPase_NBD"/>
</dbReference>
<dbReference type="Gene3D" id="3.30.420.40">
    <property type="match status" value="2"/>
</dbReference>
<reference evidence="3 4" key="1">
    <citation type="journal article" date="2019" name="Int. J. Syst. Evol. Microbiol.">
        <title>The Global Catalogue of Microorganisms (GCM) 10K type strain sequencing project: providing services to taxonomists for standard genome sequencing and annotation.</title>
        <authorList>
            <consortium name="The Broad Institute Genomics Platform"/>
            <consortium name="The Broad Institute Genome Sequencing Center for Infectious Disease"/>
            <person name="Wu L."/>
            <person name="Ma J."/>
        </authorList>
    </citation>
    <scope>NUCLEOTIDE SEQUENCE [LARGE SCALE GENOMIC DNA]</scope>
    <source>
        <strain evidence="3 4">JCM 3106</strain>
    </source>
</reference>
<gene>
    <name evidence="3" type="ORF">GCM10017559_13650</name>
</gene>
<dbReference type="RefSeq" id="WP_344889918.1">
    <property type="nucleotide sequence ID" value="NZ_BAAAWD010000006.1"/>
</dbReference>
<dbReference type="EMBL" id="BAAAWD010000006">
    <property type="protein sequence ID" value="GAA2994591.1"/>
    <property type="molecule type" value="Genomic_DNA"/>
</dbReference>
<dbReference type="InterPro" id="IPR022496">
    <property type="entry name" value="T6A_TsaB"/>
</dbReference>
<feature type="region of interest" description="Disordered" evidence="1">
    <location>
        <begin position="190"/>
        <end position="271"/>
    </location>
</feature>
<evidence type="ECO:0000313" key="4">
    <source>
        <dbReference type="Proteomes" id="UP001499930"/>
    </source>
</evidence>
<feature type="compositionally biased region" description="Polar residues" evidence="1">
    <location>
        <begin position="210"/>
        <end position="219"/>
    </location>
</feature>
<organism evidence="3 4">
    <name type="scientific">Streptosporangium longisporum</name>
    <dbReference type="NCBI Taxonomy" id="46187"/>
    <lineage>
        <taxon>Bacteria</taxon>
        <taxon>Bacillati</taxon>
        <taxon>Actinomycetota</taxon>
        <taxon>Actinomycetes</taxon>
        <taxon>Streptosporangiales</taxon>
        <taxon>Streptosporangiaceae</taxon>
        <taxon>Streptosporangium</taxon>
    </lineage>
</organism>